<dbReference type="Pfam" id="PF18962">
    <property type="entry name" value="Por_Secre_tail"/>
    <property type="match status" value="1"/>
</dbReference>
<protein>
    <submittedName>
        <fullName evidence="3">T9SS type A sorting domain-containing protein</fullName>
    </submittedName>
</protein>
<accession>A0AAE6ZFH2</accession>
<dbReference type="Gene3D" id="2.60.120.200">
    <property type="match status" value="1"/>
</dbReference>
<gene>
    <name evidence="3" type="ORF">HF329_06170</name>
</gene>
<dbReference type="KEGG" id="coy:HF329_06170"/>
<keyword evidence="1" id="KW-0732">Signal</keyword>
<dbReference type="SUPFAM" id="SSF49899">
    <property type="entry name" value="Concanavalin A-like lectins/glucanases"/>
    <property type="match status" value="1"/>
</dbReference>
<dbReference type="GO" id="GO:0004553">
    <property type="term" value="F:hydrolase activity, hydrolyzing O-glycosyl compounds"/>
    <property type="evidence" value="ECO:0007669"/>
    <property type="project" value="UniProtKB-ARBA"/>
</dbReference>
<feature type="signal peptide" evidence="1">
    <location>
        <begin position="1"/>
        <end position="22"/>
    </location>
</feature>
<proteinExistence type="predicted"/>
<dbReference type="EMBL" id="CP051205">
    <property type="protein sequence ID" value="QJB30907.1"/>
    <property type="molecule type" value="Genomic_DNA"/>
</dbReference>
<organism evidence="3 4">
    <name type="scientific">Chitinophaga oryzae</name>
    <dbReference type="NCBI Taxonomy" id="2725414"/>
    <lineage>
        <taxon>Bacteria</taxon>
        <taxon>Pseudomonadati</taxon>
        <taxon>Bacteroidota</taxon>
        <taxon>Chitinophagia</taxon>
        <taxon>Chitinophagales</taxon>
        <taxon>Chitinophagaceae</taxon>
        <taxon>Chitinophaga</taxon>
    </lineage>
</organism>
<dbReference type="Proteomes" id="UP000502421">
    <property type="component" value="Chromosome"/>
</dbReference>
<feature type="chain" id="PRO_5042155349" evidence="1">
    <location>
        <begin position="23"/>
        <end position="490"/>
    </location>
</feature>
<evidence type="ECO:0000313" key="3">
    <source>
        <dbReference type="EMBL" id="QJB30907.1"/>
    </source>
</evidence>
<evidence type="ECO:0000256" key="1">
    <source>
        <dbReference type="SAM" id="SignalP"/>
    </source>
</evidence>
<sequence length="490" mass="53852">MKRLKPAYTLALFLFISLFVCKTSRGQTRTYASSQYSEQIIGCGSCQILNPDGAVGSNHNDYSTIVINTSALGGSISQFLVFPQMQTAPVSKIVIGLGRGRGLALKLLGHISVMTYQGTATNGDFRIIDSTSISYQPDSVQATYTFLTNKKYDRVEITLDGGILSLGDSLRIYYAYNETPPPSFCGTPPANPYGYYPFELSLRDVSANPHHGVNNNIQYTDRGICQAGIADTSGVSRKFFVADRPSLPQEFTIAFWAKSITGKGNSKAAITFGHWEVVYERSEAFGKDSVTVIYTGDIPIYQRYPMAADPTSSQQRYHQYVFTYKNPIISYYKDGFLVSEAPLDITPYPVLFTGQDLTIRNAYLDDLVFYDRALTPTAIKAYWDSYNVPAMGAPVLPGAAFEKKAAGGTNTQALELFPNPTTGRINISGKPDPSGSTITLTDIFGKEVFRVTSASRTLNIPSSIPPGSYFISVYGRDGKIYRGKVILRRE</sequence>
<dbReference type="Pfam" id="PF13385">
    <property type="entry name" value="Laminin_G_3"/>
    <property type="match status" value="1"/>
</dbReference>
<dbReference type="GO" id="GO:0005975">
    <property type="term" value="P:carbohydrate metabolic process"/>
    <property type="evidence" value="ECO:0007669"/>
    <property type="project" value="UniProtKB-ARBA"/>
</dbReference>
<dbReference type="NCBIfam" id="TIGR04183">
    <property type="entry name" value="Por_Secre_tail"/>
    <property type="match status" value="1"/>
</dbReference>
<dbReference type="InterPro" id="IPR026444">
    <property type="entry name" value="Secre_tail"/>
</dbReference>
<evidence type="ECO:0000259" key="2">
    <source>
        <dbReference type="Pfam" id="PF18962"/>
    </source>
</evidence>
<dbReference type="RefSeq" id="WP_168803185.1">
    <property type="nucleotide sequence ID" value="NZ_CP051205.1"/>
</dbReference>
<dbReference type="AlphaFoldDB" id="A0AAE6ZFH2"/>
<dbReference type="InterPro" id="IPR013320">
    <property type="entry name" value="ConA-like_dom_sf"/>
</dbReference>
<feature type="domain" description="Secretion system C-terminal sorting" evidence="2">
    <location>
        <begin position="416"/>
        <end position="486"/>
    </location>
</feature>
<evidence type="ECO:0000313" key="4">
    <source>
        <dbReference type="Proteomes" id="UP000502421"/>
    </source>
</evidence>
<name>A0AAE6ZFH2_9BACT</name>
<reference evidence="4" key="1">
    <citation type="submission" date="2020-04" db="EMBL/GenBank/DDBJ databases">
        <authorList>
            <person name="Kittiwongwattana C."/>
        </authorList>
    </citation>
    <scope>NUCLEOTIDE SEQUENCE [LARGE SCALE GENOMIC DNA]</scope>
    <source>
        <strain evidence="4">1310</strain>
    </source>
</reference>